<keyword evidence="9" id="KW-1185">Reference proteome</keyword>
<evidence type="ECO:0000256" key="1">
    <source>
        <dbReference type="ARBA" id="ARBA00004370"/>
    </source>
</evidence>
<dbReference type="InterPro" id="IPR050504">
    <property type="entry name" value="IgSF_BTN/MOG"/>
</dbReference>
<proteinExistence type="predicted"/>
<dbReference type="PANTHER" id="PTHR24100:SF148">
    <property type="entry name" value="SELECTION AND UPKEEP OF INTRAEPITHELIAL T-CELLS PROTEIN 10-RELATED"/>
    <property type="match status" value="1"/>
</dbReference>
<keyword evidence="5" id="KW-0325">Glycoprotein</keyword>
<feature type="non-terminal residue" evidence="8">
    <location>
        <position position="1"/>
    </location>
</feature>
<sequence length="164" mass="18484">GQPDKTCNASVGETVVLPCTATSPGELNPSTSRLYWQIDSLVVHFFRDGQDELNFQDERYRGRTSLFLDQIKHGNFSLKLSNVQLLDAATYTCIYKQTGDNLNETQKSKVKLIVSGNHWSHADFLFQCFSEHSKISSRSPADVPRMAILPLSFHLLVTLGVWHL</sequence>
<dbReference type="GO" id="GO:0009897">
    <property type="term" value="C:external side of plasma membrane"/>
    <property type="evidence" value="ECO:0007669"/>
    <property type="project" value="TreeGrafter"/>
</dbReference>
<evidence type="ECO:0000256" key="4">
    <source>
        <dbReference type="ARBA" id="ARBA00023157"/>
    </source>
</evidence>
<comment type="caution">
    <text evidence="8">The sequence shown here is derived from an EMBL/GenBank/DDBJ whole genome shotgun (WGS) entry which is preliminary data.</text>
</comment>
<dbReference type="InterPro" id="IPR003599">
    <property type="entry name" value="Ig_sub"/>
</dbReference>
<dbReference type="GO" id="GO:0050852">
    <property type="term" value="P:T cell receptor signaling pathway"/>
    <property type="evidence" value="ECO:0007669"/>
    <property type="project" value="TreeGrafter"/>
</dbReference>
<protein>
    <submittedName>
        <fullName evidence="8">VTCN1 inhibitor</fullName>
    </submittedName>
</protein>
<feature type="domain" description="Ig-like" evidence="7">
    <location>
        <begin position="12"/>
        <end position="111"/>
    </location>
</feature>
<keyword evidence="2" id="KW-0732">Signal</keyword>
<dbReference type="SUPFAM" id="SSF48726">
    <property type="entry name" value="Immunoglobulin"/>
    <property type="match status" value="1"/>
</dbReference>
<gene>
    <name evidence="8" type="primary">Vtcn1_0</name>
    <name evidence="8" type="ORF">RAMSUL_R13607</name>
</gene>
<comment type="subcellular location">
    <subcellularLocation>
        <location evidence="1">Membrane</location>
    </subcellularLocation>
</comment>
<evidence type="ECO:0000313" key="9">
    <source>
        <dbReference type="Proteomes" id="UP000611227"/>
    </source>
</evidence>
<evidence type="ECO:0000259" key="7">
    <source>
        <dbReference type="PROSITE" id="PS50835"/>
    </source>
</evidence>
<dbReference type="FunFam" id="2.60.40.10:FF:000142">
    <property type="entry name" value="V-set domain-containing T-cell activation inhibitor 1"/>
    <property type="match status" value="1"/>
</dbReference>
<dbReference type="GO" id="GO:1903037">
    <property type="term" value="P:regulation of leukocyte cell-cell adhesion"/>
    <property type="evidence" value="ECO:0007669"/>
    <property type="project" value="UniProtKB-ARBA"/>
</dbReference>
<dbReference type="GO" id="GO:0001817">
    <property type="term" value="P:regulation of cytokine production"/>
    <property type="evidence" value="ECO:0007669"/>
    <property type="project" value="TreeGrafter"/>
</dbReference>
<dbReference type="Proteomes" id="UP000611227">
    <property type="component" value="Unassembled WGS sequence"/>
</dbReference>
<organism evidence="8 9">
    <name type="scientific">Ramphastos sulfuratus</name>
    <dbReference type="NCBI Taxonomy" id="322582"/>
    <lineage>
        <taxon>Eukaryota</taxon>
        <taxon>Metazoa</taxon>
        <taxon>Chordata</taxon>
        <taxon>Craniata</taxon>
        <taxon>Vertebrata</taxon>
        <taxon>Euteleostomi</taxon>
        <taxon>Archelosauria</taxon>
        <taxon>Archosauria</taxon>
        <taxon>Dinosauria</taxon>
        <taxon>Saurischia</taxon>
        <taxon>Theropoda</taxon>
        <taxon>Coelurosauria</taxon>
        <taxon>Aves</taxon>
        <taxon>Neognathae</taxon>
        <taxon>Neoaves</taxon>
        <taxon>Telluraves</taxon>
        <taxon>Coraciimorphae</taxon>
        <taxon>Piciformes</taxon>
        <taxon>Ramphastidae</taxon>
        <taxon>Ramphastos</taxon>
    </lineage>
</organism>
<dbReference type="GO" id="GO:0050863">
    <property type="term" value="P:regulation of T cell activation"/>
    <property type="evidence" value="ECO:0007669"/>
    <property type="project" value="UniProtKB-ARBA"/>
</dbReference>
<feature type="non-terminal residue" evidence="8">
    <location>
        <position position="164"/>
    </location>
</feature>
<reference evidence="8" key="1">
    <citation type="submission" date="2019-09" db="EMBL/GenBank/DDBJ databases">
        <title>Bird 10,000 Genomes (B10K) Project - Family phase.</title>
        <authorList>
            <person name="Zhang G."/>
        </authorList>
    </citation>
    <scope>NUCLEOTIDE SEQUENCE</scope>
    <source>
        <strain evidence="8">B10K-DU-001-30</strain>
        <tissue evidence="8">Muscle</tissue>
    </source>
</reference>
<keyword evidence="4" id="KW-1015">Disulfide bond</keyword>
<dbReference type="PANTHER" id="PTHR24100">
    <property type="entry name" value="BUTYROPHILIN"/>
    <property type="match status" value="1"/>
</dbReference>
<evidence type="ECO:0000256" key="5">
    <source>
        <dbReference type="ARBA" id="ARBA00023180"/>
    </source>
</evidence>
<keyword evidence="3" id="KW-0472">Membrane</keyword>
<dbReference type="EMBL" id="WBNM01002935">
    <property type="protein sequence ID" value="NXP70288.1"/>
    <property type="molecule type" value="Genomic_DNA"/>
</dbReference>
<name>A0A852BQT0_9PICI</name>
<accession>A0A852BQT0</accession>
<keyword evidence="6" id="KW-0393">Immunoglobulin domain</keyword>
<dbReference type="SMART" id="SM00406">
    <property type="entry name" value="IGv"/>
    <property type="match status" value="1"/>
</dbReference>
<evidence type="ECO:0000313" key="8">
    <source>
        <dbReference type="EMBL" id="NXP70288.1"/>
    </source>
</evidence>
<dbReference type="Gene3D" id="2.60.40.10">
    <property type="entry name" value="Immunoglobulins"/>
    <property type="match status" value="1"/>
</dbReference>
<dbReference type="InterPro" id="IPR013783">
    <property type="entry name" value="Ig-like_fold"/>
</dbReference>
<evidence type="ECO:0000256" key="6">
    <source>
        <dbReference type="ARBA" id="ARBA00023319"/>
    </source>
</evidence>
<dbReference type="InterPro" id="IPR036179">
    <property type="entry name" value="Ig-like_dom_sf"/>
</dbReference>
<dbReference type="AlphaFoldDB" id="A0A852BQT0"/>
<dbReference type="GO" id="GO:0005102">
    <property type="term" value="F:signaling receptor binding"/>
    <property type="evidence" value="ECO:0007669"/>
    <property type="project" value="TreeGrafter"/>
</dbReference>
<dbReference type="SMART" id="SM00409">
    <property type="entry name" value="IG"/>
    <property type="match status" value="1"/>
</dbReference>
<dbReference type="Pfam" id="PF07686">
    <property type="entry name" value="V-set"/>
    <property type="match status" value="1"/>
</dbReference>
<evidence type="ECO:0000256" key="3">
    <source>
        <dbReference type="ARBA" id="ARBA00023136"/>
    </source>
</evidence>
<evidence type="ECO:0000256" key="2">
    <source>
        <dbReference type="ARBA" id="ARBA00022729"/>
    </source>
</evidence>
<dbReference type="InterPro" id="IPR013106">
    <property type="entry name" value="Ig_V-set"/>
</dbReference>
<dbReference type="InterPro" id="IPR007110">
    <property type="entry name" value="Ig-like_dom"/>
</dbReference>
<dbReference type="PROSITE" id="PS50835">
    <property type="entry name" value="IG_LIKE"/>
    <property type="match status" value="1"/>
</dbReference>